<feature type="region of interest" description="Disordered" evidence="1">
    <location>
        <begin position="95"/>
        <end position="115"/>
    </location>
</feature>
<protein>
    <submittedName>
        <fullName evidence="2">Uncharacterized protein</fullName>
    </submittedName>
</protein>
<dbReference type="EMBL" id="CAUYUJ010006891">
    <property type="protein sequence ID" value="CAK0818958.1"/>
    <property type="molecule type" value="Genomic_DNA"/>
</dbReference>
<sequence>GGPSTPPEARAAWADALMVEATALTGAFRAGQAKGFSEWIPRPMKAGGGAAHACRRGPQGWLPDEIADGAPAGGQDRADAVAKFWPQEVWALKDPAGPSETALGPLTGPPLGRPSLKRARRAANQLARRTGAGADHLNPKLVAGLSDLCVESLVDLERLGGSPSAARTVHLVMLIQPNGGFRPIGPLTWLPKWRARIHQRGSRSWAANLPPRRKGNFWGGQGKAAEEAVWRQAPRNESADGRGERAGGVLLDIWKACEAVSPAVAQRRAGAEGHPLALAVSALSIYGGPRRIVHHGVVSEALYLATGLEASRGRAGSLPRCCMAAVDAEHRKMYEKVPLAITFDDCSLRMAGPEAEVGTLPGQAAGAAAGGLERGPGAAASRGKSEILGSSDRLRRIIEFFAHAEDARNLRVDCAMGGKAATVACLRALAGSAQAAIGSAFAAARSRLVSAGAEGPAARGPATATVLAALRLGWRADHIMRWTEDLQRPIDLGAIDKHALGREAQAAFARKLWRDTAVGGLRRRLCRAQGSPAWAARWSTARNPVVGRIWPAQRRTEASPPLASSGRCPAGCEAKGALRHLAWACPALEGLRGQWKVDDPDLDLSLSSGGPHDADDEHALWSRRAWSRIRGVSTDSL</sequence>
<feature type="non-terminal residue" evidence="2">
    <location>
        <position position="1"/>
    </location>
</feature>
<accession>A0ABN9RLN1</accession>
<evidence type="ECO:0000313" key="3">
    <source>
        <dbReference type="Proteomes" id="UP001189429"/>
    </source>
</evidence>
<name>A0ABN9RLN1_9DINO</name>
<evidence type="ECO:0000256" key="1">
    <source>
        <dbReference type="SAM" id="MobiDB-lite"/>
    </source>
</evidence>
<gene>
    <name evidence="2" type="ORF">PCOR1329_LOCUS21068</name>
</gene>
<evidence type="ECO:0000313" key="2">
    <source>
        <dbReference type="EMBL" id="CAK0818958.1"/>
    </source>
</evidence>
<proteinExistence type="predicted"/>
<dbReference type="Proteomes" id="UP001189429">
    <property type="component" value="Unassembled WGS sequence"/>
</dbReference>
<comment type="caution">
    <text evidence="2">The sequence shown here is derived from an EMBL/GenBank/DDBJ whole genome shotgun (WGS) entry which is preliminary data.</text>
</comment>
<reference evidence="2" key="1">
    <citation type="submission" date="2023-10" db="EMBL/GenBank/DDBJ databases">
        <authorList>
            <person name="Chen Y."/>
            <person name="Shah S."/>
            <person name="Dougan E. K."/>
            <person name="Thang M."/>
            <person name="Chan C."/>
        </authorList>
    </citation>
    <scope>NUCLEOTIDE SEQUENCE [LARGE SCALE GENOMIC DNA]</scope>
</reference>
<organism evidence="2 3">
    <name type="scientific">Prorocentrum cordatum</name>
    <dbReference type="NCBI Taxonomy" id="2364126"/>
    <lineage>
        <taxon>Eukaryota</taxon>
        <taxon>Sar</taxon>
        <taxon>Alveolata</taxon>
        <taxon>Dinophyceae</taxon>
        <taxon>Prorocentrales</taxon>
        <taxon>Prorocentraceae</taxon>
        <taxon>Prorocentrum</taxon>
    </lineage>
</organism>
<keyword evidence="3" id="KW-1185">Reference proteome</keyword>